<comment type="subcellular location">
    <subcellularLocation>
        <location evidence="1">Peroxisome</location>
    </subcellularLocation>
</comment>
<protein>
    <submittedName>
        <fullName evidence="6">NAD(P)-dependent oxidoreductase</fullName>
    </submittedName>
</protein>
<dbReference type="InterPro" id="IPR051935">
    <property type="entry name" value="HSDL2"/>
</dbReference>
<comment type="similarity">
    <text evidence="2">Belongs to the short-chain dehydrogenases/reductases (SDR) family.</text>
</comment>
<evidence type="ECO:0000256" key="1">
    <source>
        <dbReference type="ARBA" id="ARBA00004275"/>
    </source>
</evidence>
<dbReference type="PROSITE" id="PS00061">
    <property type="entry name" value="ADH_SHORT"/>
    <property type="match status" value="1"/>
</dbReference>
<sequence length="280" mass="30262">MTLAGKTLLITGGSRGIGKAIALRAAADGANIVIAAKTTEAHPKLEGTIFTAADAIEQAGGRALPLALDVRDAEAVERAVATAAAHFGGIDICVNNASAIDLSSTEAIEIKRFDLIQQINMRGTFIVSRACLPYLRAASNPHILALSPPLAMRADWFAQHLPYTISKYGMSMVMFGLAEELKSDGIACNALWPRTTVATAAVQFALGGEPLMRRSRRPEIMADAAYAIFCRPARSCSGRFFFDDEVLREEGQVDLDKYRYNPIETLQADIFVDEDDPELK</sequence>
<dbReference type="PANTHER" id="PTHR42808">
    <property type="entry name" value="HYDROXYSTEROID DEHYDROGENASE-LIKE PROTEIN 2"/>
    <property type="match status" value="1"/>
</dbReference>
<evidence type="ECO:0000256" key="3">
    <source>
        <dbReference type="ARBA" id="ARBA00022857"/>
    </source>
</evidence>
<dbReference type="RefSeq" id="WP_066960606.1">
    <property type="nucleotide sequence ID" value="NZ_CP023449.1"/>
</dbReference>
<accession>A0A2A4FYN5</accession>
<dbReference type="InterPro" id="IPR002347">
    <property type="entry name" value="SDR_fam"/>
</dbReference>
<evidence type="ECO:0000256" key="5">
    <source>
        <dbReference type="ARBA" id="ARBA00023140"/>
    </source>
</evidence>
<name>A0A2A4FYN5_9SPHN</name>
<dbReference type="AlphaFoldDB" id="A0A2A4FYN5"/>
<dbReference type="InterPro" id="IPR020904">
    <property type="entry name" value="Sc_DH/Rdtase_CS"/>
</dbReference>
<gene>
    <name evidence="6" type="ORF">COO09_09005</name>
</gene>
<dbReference type="SUPFAM" id="SSF51735">
    <property type="entry name" value="NAD(P)-binding Rossmann-fold domains"/>
    <property type="match status" value="1"/>
</dbReference>
<keyword evidence="3" id="KW-0521">NADP</keyword>
<dbReference type="Proteomes" id="UP000218934">
    <property type="component" value="Unassembled WGS sequence"/>
</dbReference>
<dbReference type="Pfam" id="PF00106">
    <property type="entry name" value="adh_short"/>
    <property type="match status" value="1"/>
</dbReference>
<dbReference type="FunFam" id="3.40.50.720:FF:000301">
    <property type="entry name" value="Hydroxysteroid dehydrogenase like 2"/>
    <property type="match status" value="1"/>
</dbReference>
<dbReference type="EMBL" id="NWUF01000007">
    <property type="protein sequence ID" value="PCE42547.1"/>
    <property type="molecule type" value="Genomic_DNA"/>
</dbReference>
<evidence type="ECO:0000256" key="2">
    <source>
        <dbReference type="ARBA" id="ARBA00006484"/>
    </source>
</evidence>
<dbReference type="InterPro" id="IPR036291">
    <property type="entry name" value="NAD(P)-bd_dom_sf"/>
</dbReference>
<organism evidence="6 7">
    <name type="scientific">Rhizorhabdus dicambivorans</name>
    <dbReference type="NCBI Taxonomy" id="1850238"/>
    <lineage>
        <taxon>Bacteria</taxon>
        <taxon>Pseudomonadati</taxon>
        <taxon>Pseudomonadota</taxon>
        <taxon>Alphaproteobacteria</taxon>
        <taxon>Sphingomonadales</taxon>
        <taxon>Sphingomonadaceae</taxon>
        <taxon>Rhizorhabdus</taxon>
    </lineage>
</organism>
<comment type="caution">
    <text evidence="6">The sequence shown here is derived from an EMBL/GenBank/DDBJ whole genome shotgun (WGS) entry which is preliminary data.</text>
</comment>
<dbReference type="PRINTS" id="PR00081">
    <property type="entry name" value="GDHRDH"/>
</dbReference>
<dbReference type="PANTHER" id="PTHR42808:SF3">
    <property type="entry name" value="HYDROXYSTEROID DEHYDROGENASE-LIKE PROTEIN 2"/>
    <property type="match status" value="1"/>
</dbReference>
<dbReference type="OrthoDB" id="9810935at2"/>
<proteinExistence type="inferred from homology"/>
<keyword evidence="7" id="KW-1185">Reference proteome</keyword>
<keyword evidence="4" id="KW-0560">Oxidoreductase</keyword>
<keyword evidence="5" id="KW-0576">Peroxisome</keyword>
<evidence type="ECO:0000256" key="4">
    <source>
        <dbReference type="ARBA" id="ARBA00023002"/>
    </source>
</evidence>
<evidence type="ECO:0000313" key="6">
    <source>
        <dbReference type="EMBL" id="PCE42547.1"/>
    </source>
</evidence>
<dbReference type="NCBIfam" id="NF006133">
    <property type="entry name" value="PRK08278.1"/>
    <property type="match status" value="1"/>
</dbReference>
<evidence type="ECO:0000313" key="7">
    <source>
        <dbReference type="Proteomes" id="UP000218934"/>
    </source>
</evidence>
<reference evidence="6 7" key="1">
    <citation type="submission" date="2017-09" db="EMBL/GenBank/DDBJ databases">
        <title>The Catabolism of 3,6-Dichlorosalicylic acid is Initiated by the Cytochrome P450 Monooxygenase DsmABC in Rhizorhabdus dicambivorans Ndbn-20.</title>
        <authorList>
            <person name="Na L."/>
        </authorList>
    </citation>
    <scope>NUCLEOTIDE SEQUENCE [LARGE SCALE GENOMIC DNA]</scope>
    <source>
        <strain evidence="6 7">Ndbn-20m</strain>
    </source>
</reference>
<dbReference type="Gene3D" id="3.40.50.720">
    <property type="entry name" value="NAD(P)-binding Rossmann-like Domain"/>
    <property type="match status" value="1"/>
</dbReference>
<dbReference type="GO" id="GO:0016491">
    <property type="term" value="F:oxidoreductase activity"/>
    <property type="evidence" value="ECO:0007669"/>
    <property type="project" value="UniProtKB-KW"/>
</dbReference>
<dbReference type="KEGG" id="rdi:CMV14_07075"/>